<comment type="caution">
    <text evidence="1">The sequence shown here is derived from an EMBL/GenBank/DDBJ whole genome shotgun (WGS) entry which is preliminary data.</text>
</comment>
<evidence type="ECO:0000313" key="2">
    <source>
        <dbReference type="Proteomes" id="UP001140087"/>
    </source>
</evidence>
<reference evidence="1" key="1">
    <citation type="submission" date="2022-07" db="EMBL/GenBank/DDBJ databases">
        <title>Phylogenomic reconstructions and comparative analyses of Kickxellomycotina fungi.</title>
        <authorList>
            <person name="Reynolds N.K."/>
            <person name="Stajich J.E."/>
            <person name="Barry K."/>
            <person name="Grigoriev I.V."/>
            <person name="Crous P."/>
            <person name="Smith M.E."/>
        </authorList>
    </citation>
    <scope>NUCLEOTIDE SEQUENCE</scope>
    <source>
        <strain evidence="1">BCRC 34780</strain>
    </source>
</reference>
<dbReference type="EMBL" id="JANBUN010000187">
    <property type="protein sequence ID" value="KAJ2806016.1"/>
    <property type="molecule type" value="Genomic_DNA"/>
</dbReference>
<organism evidence="1 2">
    <name type="scientific">Coemansia helicoidea</name>
    <dbReference type="NCBI Taxonomy" id="1286919"/>
    <lineage>
        <taxon>Eukaryota</taxon>
        <taxon>Fungi</taxon>
        <taxon>Fungi incertae sedis</taxon>
        <taxon>Zoopagomycota</taxon>
        <taxon>Kickxellomycotina</taxon>
        <taxon>Kickxellomycetes</taxon>
        <taxon>Kickxellales</taxon>
        <taxon>Kickxellaceae</taxon>
        <taxon>Coemansia</taxon>
    </lineage>
</organism>
<proteinExistence type="predicted"/>
<sequence>MTGYYVYQLYETGCYQPPRYYERQFNQAAYIGKMVYYYETKDCTGYHTVHSKSNSGWLNVYHPIRSFRILDMNY</sequence>
<evidence type="ECO:0000313" key="1">
    <source>
        <dbReference type="EMBL" id="KAJ2806016.1"/>
    </source>
</evidence>
<accession>A0ACC1LCM9</accession>
<dbReference type="Proteomes" id="UP001140087">
    <property type="component" value="Unassembled WGS sequence"/>
</dbReference>
<name>A0ACC1LCM9_9FUNG</name>
<protein>
    <submittedName>
        <fullName evidence="1">Uncharacterized protein</fullName>
    </submittedName>
</protein>
<gene>
    <name evidence="1" type="ORF">H4R21_001044</name>
</gene>
<keyword evidence="2" id="KW-1185">Reference proteome</keyword>